<evidence type="ECO:0008006" key="3">
    <source>
        <dbReference type="Google" id="ProtNLM"/>
    </source>
</evidence>
<gene>
    <name evidence="1" type="ORF">MESINF_1430</name>
</gene>
<name>A0A7Z7PQW2_9BACT</name>
<dbReference type="Pfam" id="PF13489">
    <property type="entry name" value="Methyltransf_23"/>
    <property type="match status" value="1"/>
</dbReference>
<protein>
    <recommendedName>
        <fullName evidence="3">Class I SAM-dependent methyltransferase</fullName>
    </recommendedName>
</protein>
<dbReference type="SUPFAM" id="SSF53335">
    <property type="entry name" value="S-adenosyl-L-methionine-dependent methyltransferases"/>
    <property type="match status" value="1"/>
</dbReference>
<evidence type="ECO:0000313" key="2">
    <source>
        <dbReference type="Proteomes" id="UP000250796"/>
    </source>
</evidence>
<keyword evidence="2" id="KW-1185">Reference proteome</keyword>
<dbReference type="AlphaFoldDB" id="A0A7Z7PQW2"/>
<dbReference type="EMBL" id="LS974202">
    <property type="protein sequence ID" value="SSC12874.1"/>
    <property type="molecule type" value="Genomic_DNA"/>
</dbReference>
<dbReference type="RefSeq" id="WP_169699098.1">
    <property type="nucleotide sequence ID" value="NZ_LS974202.1"/>
</dbReference>
<proteinExistence type="predicted"/>
<dbReference type="Gene3D" id="3.40.50.150">
    <property type="entry name" value="Vaccinia Virus protein VP39"/>
    <property type="match status" value="1"/>
</dbReference>
<evidence type="ECO:0000313" key="1">
    <source>
        <dbReference type="EMBL" id="SSC12874.1"/>
    </source>
</evidence>
<organism evidence="1 2">
    <name type="scientific">Mesotoga infera</name>
    <dbReference type="NCBI Taxonomy" id="1236046"/>
    <lineage>
        <taxon>Bacteria</taxon>
        <taxon>Thermotogati</taxon>
        <taxon>Thermotogota</taxon>
        <taxon>Thermotogae</taxon>
        <taxon>Kosmotogales</taxon>
        <taxon>Kosmotogaceae</taxon>
        <taxon>Mesotoga</taxon>
    </lineage>
</organism>
<accession>A0A7Z7PQW2</accession>
<reference evidence="1 2" key="1">
    <citation type="submission" date="2017-01" db="EMBL/GenBank/DDBJ databases">
        <authorList>
            <person name="Erauso G."/>
        </authorList>
    </citation>
    <scope>NUCLEOTIDE SEQUENCE [LARGE SCALE GENOMIC DNA]</scope>
    <source>
        <strain evidence="1">MESINF1</strain>
    </source>
</reference>
<dbReference type="Proteomes" id="UP000250796">
    <property type="component" value="Chromosome MESINF"/>
</dbReference>
<dbReference type="KEGG" id="minf:MESINF_1430"/>
<sequence>MNDFCKICGSPTAEMLHRKFRLKYYYCHECGFISKDENSLITREKELEIYSRHNNSIDDPRYVAYFKRFIEEAVIPFCRGKRGLDYGSGPSPVLATILERDYGFSMDIYDLFFSPDRIYEGKTYAMITSTEVIEHLQNPLEHFEIFKKCMGEGSVLSIMTLFHPESEEEFLNWYYMRDMSHISFYTPQTMRVIGEKTGLEVIYTDNLRYTTYVQKRNTTRFSL</sequence>
<dbReference type="InterPro" id="IPR029063">
    <property type="entry name" value="SAM-dependent_MTases_sf"/>
</dbReference>